<accession>A0A521CVT7</accession>
<keyword evidence="3" id="KW-0269">Exonuclease</keyword>
<keyword evidence="3" id="KW-0378">Hydrolase</keyword>
<keyword evidence="4" id="KW-1185">Reference proteome</keyword>
<feature type="domain" description="Endonuclease/exonuclease/phosphatase" evidence="2">
    <location>
        <begin position="34"/>
        <end position="278"/>
    </location>
</feature>
<gene>
    <name evidence="3" type="ORF">SAMN06265218_107166</name>
</gene>
<dbReference type="PANTHER" id="PTHR12121">
    <property type="entry name" value="CARBON CATABOLITE REPRESSOR PROTEIN 4"/>
    <property type="match status" value="1"/>
</dbReference>
<evidence type="ECO:0000259" key="2">
    <source>
        <dbReference type="Pfam" id="PF03372"/>
    </source>
</evidence>
<dbReference type="GO" id="GO:0000175">
    <property type="term" value="F:3'-5'-RNA exonuclease activity"/>
    <property type="evidence" value="ECO:0007669"/>
    <property type="project" value="TreeGrafter"/>
</dbReference>
<evidence type="ECO:0000256" key="1">
    <source>
        <dbReference type="SAM" id="SignalP"/>
    </source>
</evidence>
<dbReference type="Gene3D" id="3.60.10.10">
    <property type="entry name" value="Endonuclease/exonuclease/phosphatase"/>
    <property type="match status" value="1"/>
</dbReference>
<protein>
    <submittedName>
        <fullName evidence="3">Metal-dependent hydrolase, endonuclease/exonuclease/phosphatase family</fullName>
    </submittedName>
</protein>
<dbReference type="SUPFAM" id="SSF56219">
    <property type="entry name" value="DNase I-like"/>
    <property type="match status" value="1"/>
</dbReference>
<dbReference type="GO" id="GO:0004519">
    <property type="term" value="F:endonuclease activity"/>
    <property type="evidence" value="ECO:0007669"/>
    <property type="project" value="UniProtKB-KW"/>
</dbReference>
<reference evidence="3 4" key="1">
    <citation type="submission" date="2017-05" db="EMBL/GenBank/DDBJ databases">
        <authorList>
            <person name="Varghese N."/>
            <person name="Submissions S."/>
        </authorList>
    </citation>
    <scope>NUCLEOTIDE SEQUENCE [LARGE SCALE GENOMIC DNA]</scope>
    <source>
        <strain evidence="3 4">DSM 21194</strain>
    </source>
</reference>
<evidence type="ECO:0000313" key="4">
    <source>
        <dbReference type="Proteomes" id="UP000317593"/>
    </source>
</evidence>
<evidence type="ECO:0000313" key="3">
    <source>
        <dbReference type="EMBL" id="SMO63538.1"/>
    </source>
</evidence>
<dbReference type="Proteomes" id="UP000317593">
    <property type="component" value="Unassembled WGS sequence"/>
</dbReference>
<keyword evidence="3" id="KW-0255">Endonuclease</keyword>
<organism evidence="3 4">
    <name type="scientific">Fodinibius sediminis</name>
    <dbReference type="NCBI Taxonomy" id="1214077"/>
    <lineage>
        <taxon>Bacteria</taxon>
        <taxon>Pseudomonadati</taxon>
        <taxon>Balneolota</taxon>
        <taxon>Balneolia</taxon>
        <taxon>Balneolales</taxon>
        <taxon>Balneolaceae</taxon>
        <taxon>Fodinibius</taxon>
    </lineage>
</organism>
<sequence length="288" mass="32508">MKSIAILLQAAILTYLAALDPSPAQAQDESLGVMTFNIRYDNPDDPNPWEDRKDEVINLIRFHEPAFVGIQEALHHQLKDLDEGLAHYQYIGKGRKDGKQGGEYSALLYDRRKVSLVPGSNRTIWLSKTPKVPSKNWDAALPRILTWGAFRVKESGKTIYVFNTHFDHVGERARAESAKIILDAIAETAGDQPVVLTGDFNIVDDSEPYRILTSSFLSDAYYSTDLPHTGAEFTYSGFKVTIPQEGRRIDYIFTNDRVNVIKHATLTSFRDGYFPSDHLPVLAYIMLR</sequence>
<dbReference type="InterPro" id="IPR005135">
    <property type="entry name" value="Endo/exonuclease/phosphatase"/>
</dbReference>
<name>A0A521CVT7_9BACT</name>
<dbReference type="InterPro" id="IPR036691">
    <property type="entry name" value="Endo/exonu/phosph_ase_sf"/>
</dbReference>
<dbReference type="InterPro" id="IPR050410">
    <property type="entry name" value="CCR4/nocturin_mRNA_transcr"/>
</dbReference>
<feature type="signal peptide" evidence="1">
    <location>
        <begin position="1"/>
        <end position="26"/>
    </location>
</feature>
<feature type="chain" id="PRO_5021866725" evidence="1">
    <location>
        <begin position="27"/>
        <end position="288"/>
    </location>
</feature>
<keyword evidence="1" id="KW-0732">Signal</keyword>
<dbReference type="AlphaFoldDB" id="A0A521CVT7"/>
<dbReference type="RefSeq" id="WP_142714410.1">
    <property type="nucleotide sequence ID" value="NZ_FXTH01000007.1"/>
</dbReference>
<dbReference type="CDD" id="cd09083">
    <property type="entry name" value="EEP-1"/>
    <property type="match status" value="1"/>
</dbReference>
<dbReference type="EMBL" id="FXTH01000007">
    <property type="protein sequence ID" value="SMO63538.1"/>
    <property type="molecule type" value="Genomic_DNA"/>
</dbReference>
<keyword evidence="3" id="KW-0540">Nuclease</keyword>
<dbReference type="Pfam" id="PF03372">
    <property type="entry name" value="Exo_endo_phos"/>
    <property type="match status" value="1"/>
</dbReference>
<dbReference type="OrthoDB" id="9793162at2"/>
<dbReference type="PANTHER" id="PTHR12121:SF36">
    <property type="entry name" value="ENDONUCLEASE_EXONUCLEASE_PHOSPHATASE DOMAIN-CONTAINING PROTEIN"/>
    <property type="match status" value="1"/>
</dbReference>
<proteinExistence type="predicted"/>